<evidence type="ECO:0000256" key="1">
    <source>
        <dbReference type="SAM" id="MobiDB-lite"/>
    </source>
</evidence>
<evidence type="ECO:0000313" key="3">
    <source>
        <dbReference type="EMBL" id="CAD8447489.1"/>
    </source>
</evidence>
<dbReference type="CDD" id="cd06257">
    <property type="entry name" value="DnaJ"/>
    <property type="match status" value="1"/>
</dbReference>
<dbReference type="InterPro" id="IPR021381">
    <property type="entry name" value="DUF3011"/>
</dbReference>
<dbReference type="SMART" id="SM00271">
    <property type="entry name" value="DnaJ"/>
    <property type="match status" value="1"/>
</dbReference>
<dbReference type="SUPFAM" id="SSF46565">
    <property type="entry name" value="Chaperone J-domain"/>
    <property type="match status" value="1"/>
</dbReference>
<dbReference type="PANTHER" id="PTHR44094:SF8">
    <property type="entry name" value="DNAJ HEAT SHOCK N-TERMINAL DOMAIN-CONTAINING PROTEIN-RELATED"/>
    <property type="match status" value="1"/>
</dbReference>
<reference evidence="3" key="1">
    <citation type="submission" date="2021-01" db="EMBL/GenBank/DDBJ databases">
        <authorList>
            <person name="Corre E."/>
            <person name="Pelletier E."/>
            <person name="Niang G."/>
            <person name="Scheremetjew M."/>
            <person name="Finn R."/>
            <person name="Kale V."/>
            <person name="Holt S."/>
            <person name="Cochrane G."/>
            <person name="Meng A."/>
            <person name="Brown T."/>
            <person name="Cohen L."/>
        </authorList>
    </citation>
    <scope>NUCLEOTIDE SEQUENCE</scope>
    <source>
        <strain evidence="3">CCMP2058</strain>
    </source>
</reference>
<feature type="region of interest" description="Disordered" evidence="1">
    <location>
        <begin position="862"/>
        <end position="909"/>
    </location>
</feature>
<feature type="domain" description="J" evidence="2">
    <location>
        <begin position="513"/>
        <end position="578"/>
    </location>
</feature>
<feature type="region of interest" description="Disordered" evidence="1">
    <location>
        <begin position="328"/>
        <end position="360"/>
    </location>
</feature>
<accession>A0A7S0D9S5</accession>
<dbReference type="InterPro" id="IPR052423">
    <property type="entry name" value="EMIR"/>
</dbReference>
<protein>
    <recommendedName>
        <fullName evidence="2">J domain-containing protein</fullName>
    </recommendedName>
</protein>
<dbReference type="Gene3D" id="1.10.287.110">
    <property type="entry name" value="DnaJ domain"/>
    <property type="match status" value="1"/>
</dbReference>
<name>A0A7S0D9S5_9EUKA</name>
<feature type="compositionally biased region" description="Basic and acidic residues" evidence="1">
    <location>
        <begin position="865"/>
        <end position="909"/>
    </location>
</feature>
<dbReference type="InterPro" id="IPR018253">
    <property type="entry name" value="DnaJ_domain_CS"/>
</dbReference>
<dbReference type="AlphaFoldDB" id="A0A7S0D9S5"/>
<feature type="compositionally biased region" description="Basic and acidic residues" evidence="1">
    <location>
        <begin position="336"/>
        <end position="349"/>
    </location>
</feature>
<dbReference type="InterPro" id="IPR036869">
    <property type="entry name" value="J_dom_sf"/>
</dbReference>
<dbReference type="PROSITE" id="PS00636">
    <property type="entry name" value="DNAJ_1"/>
    <property type="match status" value="1"/>
</dbReference>
<dbReference type="PRINTS" id="PR00625">
    <property type="entry name" value="JDOMAIN"/>
</dbReference>
<dbReference type="PROSITE" id="PS50076">
    <property type="entry name" value="DNAJ_2"/>
    <property type="match status" value="1"/>
</dbReference>
<dbReference type="InterPro" id="IPR026894">
    <property type="entry name" value="DnaJ_X"/>
</dbReference>
<dbReference type="EMBL" id="HBEM01013100">
    <property type="protein sequence ID" value="CAD8447489.1"/>
    <property type="molecule type" value="Transcribed_RNA"/>
</dbReference>
<evidence type="ECO:0000259" key="2">
    <source>
        <dbReference type="PROSITE" id="PS50076"/>
    </source>
</evidence>
<dbReference type="Pfam" id="PF14308">
    <property type="entry name" value="DnaJ-X"/>
    <property type="match status" value="2"/>
</dbReference>
<sequence length="1025" mass="110409">MADSNALAAVKADIIRKNRYTFAQGEDVVAFANNHLMGTWAKDQTADCVVVTSEAMIRIEAGQVNLRIPSAGVVGVWLTQFSPVSRMELHIGILDGRTIRILIRTEKDAKKIARRMLEWSKTGYSARYVAAHNLEKAAVEAEAAAASEGKDQTIGHGRARLRGTLAGHMVSGTPVWIDRNYVFAAIPTAMEGGTLLRLPHILKKTENGNSGQIIILEAPAHLFVIFERPPESDDVLDRSGGLAGSLPRMGWRPMAGPAPKVLGPRYGGRKMNVYFMTVNPAGEVRLPPLSTPHTCMAVVAKFAPSPNQPLPPPPQAAMEIAPPPKALVATEGEGEGEGKVEEKRGGEVKEEGEDDGTEAGVKAGEELISRLAPKPKHLLDGTLSGLQAAGGGILVGLGCLCYAPYAGARDGGVAGFAKGLATGIAGAVVAPVAGVTVGVGQIIRGAAATPSAVSAGMEGKVWDKKKGEWVRPEPYDMMEHFYRVKRKALEQGEGKEEDISGAKRAKKQVKETKLYELIGVPVDATQSQIRKSYYKEALKSHPDKNPNDPEANERFQQLSRAYQVLSNPQLRDAYDRHGESGTEAVQLDMVSATAVFFSTLFGSEEFEPFLGEFQISSRLGKLLGEAVQGGGISEEHQKDILNAEAEAEQERQVRCAVHTMKVIEPYVCGNQEAFILHMRGVVASLIKAPFGVRLVQAMGEAYVTASEIYLGKNSFLGFKGTVAATRKSVVKLKKRLMLARQGYRAYRAAEGVARMADTDGAFKLTDATVEAKIIGINGPQVTRLVKLESQKFKYTELVFDFPITRFKLVKQLSETVPEEGKNFGADGNRLWCDRGCRGIFLVEVTRSESDPVKAATAAAAAAAESVRESSPKAEEKPSEDHSSREDGKTEGKEDQGDKEGMTEARARASQRELEGALPVFLEAMWAFTELDVAETIHGICSKLFSDEGVDKGTRRARAKAVKALGTLLLHSARLGLGSAGIVATKEAKAAAGEFTAEDAKGHFMKAMTVALQKAQAEAEEKDQKK</sequence>
<dbReference type="PANTHER" id="PTHR44094">
    <property type="entry name" value="DNAJ HEAT SHOCK N-TERMINAL DOMAIN-CONTAINING PROTEIN"/>
    <property type="match status" value="1"/>
</dbReference>
<gene>
    <name evidence="3" type="ORF">LAMO00422_LOCUS9113</name>
</gene>
<proteinExistence type="predicted"/>
<dbReference type="InterPro" id="IPR001623">
    <property type="entry name" value="DnaJ_domain"/>
</dbReference>
<dbReference type="Pfam" id="PF11218">
    <property type="entry name" value="DUF3011"/>
    <property type="match status" value="1"/>
</dbReference>
<dbReference type="Pfam" id="PF00226">
    <property type="entry name" value="DnaJ"/>
    <property type="match status" value="1"/>
</dbReference>
<organism evidence="3">
    <name type="scientific">Amorphochlora amoebiformis</name>
    <dbReference type="NCBI Taxonomy" id="1561963"/>
    <lineage>
        <taxon>Eukaryota</taxon>
        <taxon>Sar</taxon>
        <taxon>Rhizaria</taxon>
        <taxon>Cercozoa</taxon>
        <taxon>Chlorarachniophyceae</taxon>
        <taxon>Amorphochlora</taxon>
    </lineage>
</organism>